<keyword evidence="1" id="KW-0028">Amino-acid biosynthesis</keyword>
<keyword evidence="4" id="KW-0472">Membrane</keyword>
<dbReference type="InterPro" id="IPR001962">
    <property type="entry name" value="Asn_synthase"/>
</dbReference>
<dbReference type="GO" id="GO:0006529">
    <property type="term" value="P:asparagine biosynthetic process"/>
    <property type="evidence" value="ECO:0007669"/>
    <property type="project" value="UniProtKB-KW"/>
</dbReference>
<dbReference type="InParanoid" id="S7W645"/>
<evidence type="ECO:0000313" key="6">
    <source>
        <dbReference type="EMBL" id="EPR78221.1"/>
    </source>
</evidence>
<sequence>MGEKNFHKKYFMKIFNYYNLILYFQLYYIPMLYFGLEHPNENHISTFYLEFIKEKDIYVTKSSDINKMDGNFICDCKTSKPDIYELSKKDFIISDFLICFCCIRKSDYTVLYNEEGVYFKKRGFKCSMGYSTEYFYISSTYFDYEMSPHLLYYYNFTSKKLFVVENISAKNKIFLNSIVETYKAIDFLEYNEIKHYKDNFYLQNIGIENINEDESHSDILYDNYSMIFYNNFKKIVSKYKIDDAAVFFSGGIDSLLITSFLDKVLSIEKSIYLINTIFIDERDKKEWDREKAKQNLSELRNLNPRRNFIFVENNVKYKDIDFSLIRKIIYPKSSSMDLNIGACLYYTALKAKEYSKKVFLGSGADELFGGYSVHRKYKTLYKFITTMDYFSIWKRNMGRDDRILKYNGLDGIYPFLEDEIVELALRSSQDENFKRIGEKEYNKNILRKILKDCGFTNAQNVQKRAMQHGSGLSNLEKKYGYTNK</sequence>
<protein>
    <submittedName>
        <fullName evidence="6">Asparagine synthase</fullName>
    </submittedName>
</protein>
<accession>S7W645</accession>
<dbReference type="VEuPathDB" id="MicrosporidiaDB:SLOPH_142"/>
<organism evidence="6 7">
    <name type="scientific">Spraguea lophii (strain 42_110)</name>
    <name type="common">Microsporidian parasite</name>
    <dbReference type="NCBI Taxonomy" id="1358809"/>
    <lineage>
        <taxon>Eukaryota</taxon>
        <taxon>Fungi</taxon>
        <taxon>Fungi incertae sedis</taxon>
        <taxon>Microsporidia</taxon>
        <taxon>Spragueidae</taxon>
        <taxon>Spraguea</taxon>
    </lineage>
</organism>
<keyword evidence="4" id="KW-1133">Transmembrane helix</keyword>
<keyword evidence="4" id="KW-0812">Transmembrane</keyword>
<dbReference type="Gene3D" id="3.40.50.620">
    <property type="entry name" value="HUPs"/>
    <property type="match status" value="1"/>
</dbReference>
<dbReference type="Pfam" id="PF00733">
    <property type="entry name" value="Asn_synthase"/>
    <property type="match status" value="2"/>
</dbReference>
<evidence type="ECO:0000256" key="3">
    <source>
        <dbReference type="ARBA" id="ARBA00022962"/>
    </source>
</evidence>
<keyword evidence="7" id="KW-1185">Reference proteome</keyword>
<proteinExistence type="predicted"/>
<evidence type="ECO:0000313" key="7">
    <source>
        <dbReference type="Proteomes" id="UP000014978"/>
    </source>
</evidence>
<dbReference type="InterPro" id="IPR051857">
    <property type="entry name" value="Asn_synthetase_domain"/>
</dbReference>
<evidence type="ECO:0000256" key="2">
    <source>
        <dbReference type="ARBA" id="ARBA00022888"/>
    </source>
</evidence>
<keyword evidence="3" id="KW-0315">Glutamine amidotransferase</keyword>
<dbReference type="STRING" id="1358809.S7W645"/>
<dbReference type="EMBL" id="ATCN01000935">
    <property type="protein sequence ID" value="EPR78221.1"/>
    <property type="molecule type" value="Genomic_DNA"/>
</dbReference>
<evidence type="ECO:0000256" key="4">
    <source>
        <dbReference type="SAM" id="Phobius"/>
    </source>
</evidence>
<dbReference type="OrthoDB" id="10252281at2759"/>
<dbReference type="AlphaFoldDB" id="S7W645"/>
<feature type="domain" description="Asparagine synthetase" evidence="5">
    <location>
        <begin position="386"/>
        <end position="453"/>
    </location>
</feature>
<name>S7W645_SPRLO</name>
<dbReference type="Proteomes" id="UP000014978">
    <property type="component" value="Unassembled WGS sequence"/>
</dbReference>
<dbReference type="SUPFAM" id="SSF52402">
    <property type="entry name" value="Adenine nucleotide alpha hydrolases-like"/>
    <property type="match status" value="1"/>
</dbReference>
<dbReference type="InterPro" id="IPR014729">
    <property type="entry name" value="Rossmann-like_a/b/a_fold"/>
</dbReference>
<feature type="domain" description="Asparagine synthetase" evidence="5">
    <location>
        <begin position="245"/>
        <end position="378"/>
    </location>
</feature>
<keyword evidence="2" id="KW-0061">Asparagine biosynthesis</keyword>
<evidence type="ECO:0000256" key="1">
    <source>
        <dbReference type="ARBA" id="ARBA00022605"/>
    </source>
</evidence>
<dbReference type="HOGENOM" id="CLU_564025_0_0_1"/>
<gene>
    <name evidence="6" type="ORF">SLOPH_142</name>
</gene>
<feature type="transmembrane region" description="Helical" evidence="4">
    <location>
        <begin position="20"/>
        <end position="36"/>
    </location>
</feature>
<comment type="caution">
    <text evidence="6">The sequence shown here is derived from an EMBL/GenBank/DDBJ whole genome shotgun (WGS) entry which is preliminary data.</text>
</comment>
<dbReference type="PANTHER" id="PTHR45937:SF1">
    <property type="entry name" value="ASPARAGINE SYNTHETASE DOMAIN-CONTAINING PROTEIN 1"/>
    <property type="match status" value="1"/>
</dbReference>
<evidence type="ECO:0000259" key="5">
    <source>
        <dbReference type="Pfam" id="PF00733"/>
    </source>
</evidence>
<dbReference type="PANTHER" id="PTHR45937">
    <property type="entry name" value="ASPARAGINE SYNTHETASE DOMAIN-CONTAINING PROTEIN 1"/>
    <property type="match status" value="1"/>
</dbReference>
<dbReference type="CDD" id="cd01991">
    <property type="entry name" value="Asn_synthase_B_C"/>
    <property type="match status" value="1"/>
</dbReference>
<reference evidence="7" key="1">
    <citation type="journal article" date="2013" name="PLoS Genet.">
        <title>The genome of Spraguea lophii and the basis of host-microsporidian interactions.</title>
        <authorList>
            <person name="Campbell S.E."/>
            <person name="Williams T.A."/>
            <person name="Yousuf A."/>
            <person name="Soanes D.M."/>
            <person name="Paszkiewicz K.H."/>
            <person name="Williams B.A.P."/>
        </authorList>
    </citation>
    <scope>NUCLEOTIDE SEQUENCE [LARGE SCALE GENOMIC DNA]</scope>
    <source>
        <strain evidence="7">42_110</strain>
    </source>
</reference>
<dbReference type="GO" id="GO:0004066">
    <property type="term" value="F:asparagine synthase (glutamine-hydrolyzing) activity"/>
    <property type="evidence" value="ECO:0007669"/>
    <property type="project" value="InterPro"/>
</dbReference>